<evidence type="ECO:0000256" key="1">
    <source>
        <dbReference type="SAM" id="MobiDB-lite"/>
    </source>
</evidence>
<evidence type="ECO:0000259" key="2">
    <source>
        <dbReference type="PROSITE" id="PS50172"/>
    </source>
</evidence>
<comment type="caution">
    <text evidence="3">The sequence shown here is derived from an EMBL/GenBank/DDBJ whole genome shotgun (WGS) entry which is preliminary data.</text>
</comment>
<dbReference type="Pfam" id="PF00533">
    <property type="entry name" value="BRCT"/>
    <property type="match status" value="1"/>
</dbReference>
<dbReference type="SUPFAM" id="SSF52113">
    <property type="entry name" value="BRCT domain"/>
    <property type="match status" value="1"/>
</dbReference>
<dbReference type="SMART" id="SM00292">
    <property type="entry name" value="BRCT"/>
    <property type="match status" value="1"/>
</dbReference>
<dbReference type="InterPro" id="IPR036420">
    <property type="entry name" value="BRCT_dom_sf"/>
</dbReference>
<dbReference type="Proteomes" id="UP001642409">
    <property type="component" value="Unassembled WGS sequence"/>
</dbReference>
<evidence type="ECO:0000313" key="3">
    <source>
        <dbReference type="EMBL" id="CAI9955618.1"/>
    </source>
</evidence>
<dbReference type="PROSITE" id="PS50172">
    <property type="entry name" value="BRCT"/>
    <property type="match status" value="1"/>
</dbReference>
<reference evidence="3" key="1">
    <citation type="submission" date="2023-06" db="EMBL/GenBank/DDBJ databases">
        <authorList>
            <person name="Kurt Z."/>
        </authorList>
    </citation>
    <scope>NUCLEOTIDE SEQUENCE</scope>
</reference>
<dbReference type="InterPro" id="IPR001357">
    <property type="entry name" value="BRCT_dom"/>
</dbReference>
<organism evidence="3">
    <name type="scientific">Hexamita inflata</name>
    <dbReference type="NCBI Taxonomy" id="28002"/>
    <lineage>
        <taxon>Eukaryota</taxon>
        <taxon>Metamonada</taxon>
        <taxon>Diplomonadida</taxon>
        <taxon>Hexamitidae</taxon>
        <taxon>Hexamitinae</taxon>
        <taxon>Hexamita</taxon>
    </lineage>
</organism>
<proteinExistence type="predicted"/>
<evidence type="ECO:0000313" key="4">
    <source>
        <dbReference type="EMBL" id="CAL5979303.1"/>
    </source>
</evidence>
<accession>A0AA86V2V6</accession>
<dbReference type="EMBL" id="CAXDID020000010">
    <property type="protein sequence ID" value="CAL5979303.1"/>
    <property type="molecule type" value="Genomic_DNA"/>
</dbReference>
<feature type="domain" description="BRCT" evidence="2">
    <location>
        <begin position="11"/>
        <end position="85"/>
    </location>
</feature>
<reference evidence="4 5" key="2">
    <citation type="submission" date="2024-07" db="EMBL/GenBank/DDBJ databases">
        <authorList>
            <person name="Akdeniz Z."/>
        </authorList>
    </citation>
    <scope>NUCLEOTIDE SEQUENCE [LARGE SCALE GENOMIC DNA]</scope>
</reference>
<gene>
    <name evidence="3" type="ORF">HINF_LOCUS43263</name>
    <name evidence="4" type="ORF">HINF_LOCUS5450</name>
</gene>
<protein>
    <submittedName>
        <fullName evidence="3">Subunit 1</fullName>
    </submittedName>
</protein>
<dbReference type="EMBL" id="CATOUU010000865">
    <property type="protein sequence ID" value="CAI9955618.1"/>
    <property type="molecule type" value="Genomic_DNA"/>
</dbReference>
<name>A0AA86V2V6_9EUKA</name>
<dbReference type="Gene3D" id="3.40.50.10190">
    <property type="entry name" value="BRCT domain"/>
    <property type="match status" value="1"/>
</dbReference>
<evidence type="ECO:0000313" key="5">
    <source>
        <dbReference type="Proteomes" id="UP001642409"/>
    </source>
</evidence>
<dbReference type="AlphaFoldDB" id="A0AA86V2V6"/>
<sequence length="224" mass="24936">MSIPRLCDGCLDNMQFVRTGELTTMTEKQLSAYLMMYGAKLGSSVSKNTNYVIIGAAPGATKLAAAEKNGVPMVNESEFFDMVKNASRKAGAEPELVDYKDALKPLDKGAPVEQVKPQAPKLKPAQTVVKAEPQQKKMPEKEPEIIQPENAFSFPNLVFEQLVQLKSGWSVLVDTCWNEEKCWTEQKLSQLKTLVKKGTTDVVKIANELGMRKEQVKERMLVQQ</sequence>
<feature type="region of interest" description="Disordered" evidence="1">
    <location>
        <begin position="111"/>
        <end position="141"/>
    </location>
</feature>
<keyword evidence="5" id="KW-1185">Reference proteome</keyword>